<dbReference type="InterPro" id="IPR001650">
    <property type="entry name" value="Helicase_C-like"/>
</dbReference>
<feature type="binding site" evidence="12">
    <location>
        <position position="491"/>
    </location>
    <ligand>
        <name>Zn(2+)</name>
        <dbReference type="ChEBI" id="CHEBI:29105"/>
        <label>1</label>
    </ligand>
</feature>
<name>D4RWZ6_9FIRM</name>
<evidence type="ECO:0000256" key="3">
    <source>
        <dbReference type="ARBA" id="ARBA00022723"/>
    </source>
</evidence>
<dbReference type="GO" id="GO:0008270">
    <property type="term" value="F:zinc ion binding"/>
    <property type="evidence" value="ECO:0007669"/>
    <property type="project" value="UniProtKB-UniRule"/>
</dbReference>
<keyword evidence="17" id="KW-1185">Reference proteome</keyword>
<evidence type="ECO:0000256" key="5">
    <source>
        <dbReference type="ARBA" id="ARBA00022801"/>
    </source>
</evidence>
<evidence type="ECO:0000256" key="1">
    <source>
        <dbReference type="ARBA" id="ARBA00022515"/>
    </source>
</evidence>
<dbReference type="SMART" id="SM00490">
    <property type="entry name" value="HELICc"/>
    <property type="match status" value="1"/>
</dbReference>
<keyword evidence="2 12" id="KW-0235">DNA replication</keyword>
<dbReference type="CDD" id="cd17929">
    <property type="entry name" value="DEXHc_priA"/>
    <property type="match status" value="1"/>
</dbReference>
<dbReference type="InterPro" id="IPR014001">
    <property type="entry name" value="Helicase_ATP-bd"/>
</dbReference>
<dbReference type="eggNOG" id="COG1198">
    <property type="taxonomic scope" value="Bacteria"/>
</dbReference>
<feature type="binding site" evidence="12">
    <location>
        <position position="461"/>
    </location>
    <ligand>
        <name>Zn(2+)</name>
        <dbReference type="ChEBI" id="CHEBI:29105"/>
        <label>2</label>
    </ligand>
</feature>
<feature type="binding site" evidence="12">
    <location>
        <position position="488"/>
    </location>
    <ligand>
        <name>Zn(2+)</name>
        <dbReference type="ChEBI" id="CHEBI:29105"/>
        <label>1</label>
    </ligand>
</feature>
<dbReference type="GO" id="GO:0006270">
    <property type="term" value="P:DNA replication initiation"/>
    <property type="evidence" value="ECO:0007669"/>
    <property type="project" value="TreeGrafter"/>
</dbReference>
<keyword evidence="13" id="KW-0175">Coiled coil</keyword>
<dbReference type="InterPro" id="IPR040498">
    <property type="entry name" value="PriA_CRR"/>
</dbReference>
<dbReference type="STRING" id="45851.BHV86_07485"/>
<dbReference type="GO" id="GO:0043138">
    <property type="term" value="F:3'-5' DNA helicase activity"/>
    <property type="evidence" value="ECO:0007669"/>
    <property type="project" value="UniProtKB-EC"/>
</dbReference>
<organism evidence="16 17">
    <name type="scientific">Eshraghiella crossota DSM 2876</name>
    <dbReference type="NCBI Taxonomy" id="511680"/>
    <lineage>
        <taxon>Bacteria</taxon>
        <taxon>Bacillati</taxon>
        <taxon>Bacillota</taxon>
        <taxon>Clostridia</taxon>
        <taxon>Lachnospirales</taxon>
        <taxon>Lachnospiraceae</taxon>
        <taxon>Eshraghiella</taxon>
    </lineage>
</organism>
<dbReference type="PROSITE" id="PS51192">
    <property type="entry name" value="HELICASE_ATP_BIND_1"/>
    <property type="match status" value="1"/>
</dbReference>
<dbReference type="PANTHER" id="PTHR30580:SF0">
    <property type="entry name" value="PRIMOSOMAL PROTEIN N"/>
    <property type="match status" value="1"/>
</dbReference>
<feature type="domain" description="Helicase C-terminal" evidence="15">
    <location>
        <begin position="483"/>
        <end position="665"/>
    </location>
</feature>
<dbReference type="InterPro" id="IPR005259">
    <property type="entry name" value="PriA"/>
</dbReference>
<evidence type="ECO:0000313" key="17">
    <source>
        <dbReference type="Proteomes" id="UP000006238"/>
    </source>
</evidence>
<evidence type="ECO:0000256" key="11">
    <source>
        <dbReference type="ARBA" id="ARBA00048988"/>
    </source>
</evidence>
<feature type="binding site" evidence="12">
    <location>
        <position position="449"/>
    </location>
    <ligand>
        <name>Zn(2+)</name>
        <dbReference type="ChEBI" id="CHEBI:29105"/>
        <label>1</label>
    </ligand>
</feature>
<keyword evidence="7 12" id="KW-0862">Zinc</keyword>
<dbReference type="GO" id="GO:0016887">
    <property type="term" value="F:ATP hydrolysis activity"/>
    <property type="evidence" value="ECO:0007669"/>
    <property type="project" value="RHEA"/>
</dbReference>
<sequence length="738" mass="84318">MDKVKFAGVIVDISHEQLDKIFQYIIPETMLPELEIGMKVQIPFGKTRRTGYVVDISDEPEIDISRMKSLTGICGHSVTIDGRMIKLANWIKNHYGSTMNQALKLVMPVKEKVRNIEKKTIHLLISKEEAEEYAKEAARKRYTARARLLETLAKTPVVDYSLLTRKLNINLTTVKTLENKGIIEITTHTMFRNTIKNTIKSGEKILLNEEQRYVAESIIKDMENGDMMPSLIKGVTGSGKTEVYLELIEWVINRGGDVICLIPEISLTYQTVMRFYNRFGDIVSVINSKMSKGERYDSFEMAKSGKIRIMIGPRSALFTPFNRLSLIIIDEEHESAYKSENVPRYHARETAIELAKMTGAKVVLGSATPSLESYYNAKAGRFKLYELNNRAGLAGFPTAEIVDLREELRNGNRTMFSNRLMELMKEKLSMKEQVMLFLNRRGYLGFLSCRNCGHVITCPHCAVSLTEHRNGRFVCHYCGYETPGIKICPECGSKHIGRFKAGTELVESEIKKLFPDNKVLRMDADTTRNKDGHAKILEAFENHEADILIGTQMIVKGHDFPNVTLVGVLLADVSLYSPDYMAAERTFELITQAAGRAGRGNKEGNAVIQTYSPEHYSIVHACNHDYESFYNEEIAFRELMDYPPVYNFMTVRIASEDEQKTAELSEKIKQLTDKADSQTKIIGPGKAPVYKVKDVFFRQIYYKDKEHQRLQNIKKEIDNFMKEHSEYLSKCQIQYDFR</sequence>
<feature type="binding site" evidence="12">
    <location>
        <position position="458"/>
    </location>
    <ligand>
        <name>Zn(2+)</name>
        <dbReference type="ChEBI" id="CHEBI:29105"/>
        <label>2</label>
    </ligand>
</feature>
<dbReference type="GO" id="GO:0003677">
    <property type="term" value="F:DNA binding"/>
    <property type="evidence" value="ECO:0007669"/>
    <property type="project" value="UniProtKB-UniRule"/>
</dbReference>
<evidence type="ECO:0000259" key="14">
    <source>
        <dbReference type="PROSITE" id="PS51192"/>
    </source>
</evidence>
<dbReference type="Pfam" id="PF18074">
    <property type="entry name" value="PriA_C"/>
    <property type="match status" value="1"/>
</dbReference>
<feature type="domain" description="Helicase ATP-binding" evidence="14">
    <location>
        <begin position="221"/>
        <end position="387"/>
    </location>
</feature>
<comment type="function">
    <text evidence="12">Initiates the restart of stalled replication forks, which reloads the replicative helicase on sites other than the origin of replication. Recognizes and binds to abandoned replication forks and remodels them to uncover a helicase loading site. Promotes assembly of the primosome at these replication forks.</text>
</comment>
<dbReference type="GO" id="GO:1990077">
    <property type="term" value="C:primosome complex"/>
    <property type="evidence" value="ECO:0007669"/>
    <property type="project" value="UniProtKB-UniRule"/>
</dbReference>
<evidence type="ECO:0000256" key="13">
    <source>
        <dbReference type="SAM" id="Coils"/>
    </source>
</evidence>
<comment type="catalytic activity">
    <reaction evidence="11 12">
        <text>ATP + H2O = ADP + phosphate + H(+)</text>
        <dbReference type="Rhea" id="RHEA:13065"/>
        <dbReference type="ChEBI" id="CHEBI:15377"/>
        <dbReference type="ChEBI" id="CHEBI:15378"/>
        <dbReference type="ChEBI" id="CHEBI:30616"/>
        <dbReference type="ChEBI" id="CHEBI:43474"/>
        <dbReference type="ChEBI" id="CHEBI:456216"/>
        <dbReference type="EC" id="5.6.2.4"/>
    </reaction>
</comment>
<comment type="similarity">
    <text evidence="12">Belongs to the helicase family. PriA subfamily.</text>
</comment>
<dbReference type="GO" id="GO:0006269">
    <property type="term" value="P:DNA replication, synthesis of primer"/>
    <property type="evidence" value="ECO:0007669"/>
    <property type="project" value="UniProtKB-KW"/>
</dbReference>
<comment type="subunit">
    <text evidence="12">Component of the replication restart primosome.</text>
</comment>
<keyword evidence="6 12" id="KW-0347">Helicase</keyword>
<keyword evidence="3 12" id="KW-0479">Metal-binding</keyword>
<evidence type="ECO:0000256" key="12">
    <source>
        <dbReference type="HAMAP-Rule" id="MF_00983"/>
    </source>
</evidence>
<dbReference type="EC" id="5.6.2.4" evidence="12"/>
<proteinExistence type="inferred from homology"/>
<dbReference type="Gene3D" id="3.40.50.300">
    <property type="entry name" value="P-loop containing nucleotide triphosphate hydrolases"/>
    <property type="match status" value="2"/>
</dbReference>
<dbReference type="InterPro" id="IPR027417">
    <property type="entry name" value="P-loop_NTPase"/>
</dbReference>
<dbReference type="HOGENOM" id="CLU_013353_3_1_9"/>
<comment type="caution">
    <text evidence="16">The sequence shown here is derived from an EMBL/GenBank/DDBJ whole genome shotgun (WGS) entry which is preliminary data.</text>
</comment>
<feature type="binding site" evidence="12">
    <location>
        <position position="478"/>
    </location>
    <ligand>
        <name>Zn(2+)</name>
        <dbReference type="ChEBI" id="CHEBI:29105"/>
        <label>2</label>
    </ligand>
</feature>
<keyword evidence="10 12" id="KW-0413">Isomerase</keyword>
<dbReference type="Pfam" id="PF04851">
    <property type="entry name" value="ResIII"/>
    <property type="match status" value="1"/>
</dbReference>
<keyword evidence="8 12" id="KW-0067">ATP-binding</keyword>
<keyword evidence="5 12" id="KW-0378">Hydrolase</keyword>
<accession>D4RWZ6</accession>
<dbReference type="EMBL" id="ABWN01000018">
    <property type="protein sequence ID" value="EFF69436.1"/>
    <property type="molecule type" value="Genomic_DNA"/>
</dbReference>
<dbReference type="SMART" id="SM00487">
    <property type="entry name" value="DEXDc"/>
    <property type="match status" value="1"/>
</dbReference>
<dbReference type="AlphaFoldDB" id="D4RWZ6"/>
<dbReference type="RefSeq" id="WP_005601098.1">
    <property type="nucleotide sequence ID" value="NZ_GG663519.1"/>
</dbReference>
<evidence type="ECO:0000256" key="4">
    <source>
        <dbReference type="ARBA" id="ARBA00022741"/>
    </source>
</evidence>
<evidence type="ECO:0000313" key="16">
    <source>
        <dbReference type="EMBL" id="EFF69436.1"/>
    </source>
</evidence>
<dbReference type="FunFam" id="3.40.50.300:FF:000489">
    <property type="entry name" value="Primosome assembly protein PriA"/>
    <property type="match status" value="1"/>
</dbReference>
<evidence type="ECO:0000256" key="9">
    <source>
        <dbReference type="ARBA" id="ARBA00023125"/>
    </source>
</evidence>
<dbReference type="Pfam" id="PF18319">
    <property type="entry name" value="Zn_ribbon_PriA"/>
    <property type="match status" value="1"/>
</dbReference>
<evidence type="ECO:0000256" key="7">
    <source>
        <dbReference type="ARBA" id="ARBA00022833"/>
    </source>
</evidence>
<dbReference type="GO" id="GO:0005524">
    <property type="term" value="F:ATP binding"/>
    <property type="evidence" value="ECO:0007669"/>
    <property type="project" value="UniProtKB-UniRule"/>
</dbReference>
<comment type="cofactor">
    <cofactor evidence="12">
        <name>Zn(2+)</name>
        <dbReference type="ChEBI" id="CHEBI:29105"/>
    </cofactor>
    <text evidence="12">Binds 2 zinc ions per subunit.</text>
</comment>
<dbReference type="GO" id="GO:0006302">
    <property type="term" value="P:double-strand break repair"/>
    <property type="evidence" value="ECO:0007669"/>
    <property type="project" value="InterPro"/>
</dbReference>
<dbReference type="NCBIfam" id="TIGR00595">
    <property type="entry name" value="priA"/>
    <property type="match status" value="1"/>
</dbReference>
<feature type="binding site" evidence="12">
    <location>
        <position position="452"/>
    </location>
    <ligand>
        <name>Zn(2+)</name>
        <dbReference type="ChEBI" id="CHEBI:29105"/>
        <label>1</label>
    </ligand>
</feature>
<dbReference type="PROSITE" id="PS51194">
    <property type="entry name" value="HELICASE_CTER"/>
    <property type="match status" value="1"/>
</dbReference>
<dbReference type="Pfam" id="PF17764">
    <property type="entry name" value="PriA_3primeBD"/>
    <property type="match status" value="1"/>
</dbReference>
<dbReference type="Gene3D" id="3.40.1440.60">
    <property type="entry name" value="PriA, 3(prime) DNA-binding domain"/>
    <property type="match status" value="1"/>
</dbReference>
<evidence type="ECO:0000256" key="6">
    <source>
        <dbReference type="ARBA" id="ARBA00022806"/>
    </source>
</evidence>
<keyword evidence="9 12" id="KW-0238">DNA-binding</keyword>
<dbReference type="InterPro" id="IPR041222">
    <property type="entry name" value="PriA_3primeBD"/>
</dbReference>
<dbReference type="GeneID" id="98918712"/>
<dbReference type="GO" id="GO:0006310">
    <property type="term" value="P:DNA recombination"/>
    <property type="evidence" value="ECO:0007669"/>
    <property type="project" value="InterPro"/>
</dbReference>
<evidence type="ECO:0000256" key="2">
    <source>
        <dbReference type="ARBA" id="ARBA00022705"/>
    </source>
</evidence>
<evidence type="ECO:0000256" key="10">
    <source>
        <dbReference type="ARBA" id="ARBA00023235"/>
    </source>
</evidence>
<dbReference type="InterPro" id="IPR006935">
    <property type="entry name" value="Helicase/UvrB_N"/>
</dbReference>
<feature type="binding site" evidence="12">
    <location>
        <position position="475"/>
    </location>
    <ligand>
        <name>Zn(2+)</name>
        <dbReference type="ChEBI" id="CHEBI:29105"/>
        <label>2</label>
    </ligand>
</feature>
<evidence type="ECO:0000259" key="15">
    <source>
        <dbReference type="PROSITE" id="PS51194"/>
    </source>
</evidence>
<comment type="catalytic activity">
    <reaction evidence="12">
        <text>Couples ATP hydrolysis with the unwinding of duplex DNA by translocating in the 3'-5' direction.</text>
        <dbReference type="EC" id="5.6.2.4"/>
    </reaction>
</comment>
<evidence type="ECO:0000256" key="8">
    <source>
        <dbReference type="ARBA" id="ARBA00022840"/>
    </source>
</evidence>
<reference evidence="16 17" key="1">
    <citation type="submission" date="2010-02" db="EMBL/GenBank/DDBJ databases">
        <authorList>
            <person name="Weinstock G."/>
            <person name="Sodergren E."/>
            <person name="Clifton S."/>
            <person name="Fulton L."/>
            <person name="Fulton B."/>
            <person name="Courtney L."/>
            <person name="Fronick C."/>
            <person name="Harrison M."/>
            <person name="Strong C."/>
            <person name="Farmer C."/>
            <person name="Delahaunty K."/>
            <person name="Markovic C."/>
            <person name="Hall O."/>
            <person name="Minx P."/>
            <person name="Tomlinson C."/>
            <person name="Mitreva M."/>
            <person name="Nelson J."/>
            <person name="Hou S."/>
            <person name="Wollam A."/>
            <person name="Pepin K.H."/>
            <person name="Johnson M."/>
            <person name="Bhonagiri V."/>
            <person name="Zhang X."/>
            <person name="Suruliraj S."/>
            <person name="Warren W."/>
            <person name="Chinwalla A."/>
            <person name="Mardis E.R."/>
            <person name="Wilson R.K."/>
        </authorList>
    </citation>
    <scope>NUCLEOTIDE SEQUENCE [LARGE SCALE GENOMIC DNA]</scope>
    <source>
        <strain evidence="16 17">DSM 2876</strain>
    </source>
</reference>
<keyword evidence="1 12" id="KW-0639">Primosome</keyword>
<dbReference type="InterPro" id="IPR042115">
    <property type="entry name" value="PriA_3primeBD_sf"/>
</dbReference>
<dbReference type="HAMAP" id="MF_00983">
    <property type="entry name" value="PriA"/>
    <property type="match status" value="1"/>
</dbReference>
<dbReference type="InterPro" id="IPR041236">
    <property type="entry name" value="PriA_C"/>
</dbReference>
<dbReference type="PANTHER" id="PTHR30580">
    <property type="entry name" value="PRIMOSOMAL PROTEIN N"/>
    <property type="match status" value="1"/>
</dbReference>
<keyword evidence="4 12" id="KW-0547">Nucleotide-binding</keyword>
<dbReference type="CDD" id="cd18804">
    <property type="entry name" value="SF2_C_priA"/>
    <property type="match status" value="1"/>
</dbReference>
<dbReference type="SUPFAM" id="SSF52540">
    <property type="entry name" value="P-loop containing nucleoside triphosphate hydrolases"/>
    <property type="match status" value="2"/>
</dbReference>
<dbReference type="Pfam" id="PF00271">
    <property type="entry name" value="Helicase_C"/>
    <property type="match status" value="1"/>
</dbReference>
<protein>
    <recommendedName>
        <fullName evidence="12">Replication restart protein PriA</fullName>
    </recommendedName>
    <alternativeName>
        <fullName evidence="12">ATP-dependent DNA helicase PriA</fullName>
        <ecNumber evidence="12">5.6.2.4</ecNumber>
    </alternativeName>
    <alternativeName>
        <fullName evidence="12">DNA 3'-5' helicase PriA</fullName>
    </alternativeName>
</protein>
<dbReference type="Proteomes" id="UP000006238">
    <property type="component" value="Unassembled WGS sequence"/>
</dbReference>
<feature type="coiled-coil region" evidence="13">
    <location>
        <begin position="703"/>
        <end position="730"/>
    </location>
</feature>
<gene>
    <name evidence="12 16" type="primary">priA</name>
    <name evidence="16" type="ORF">BUTYVIB_00347</name>
</gene>